<keyword evidence="1" id="KW-0812">Transmembrane</keyword>
<dbReference type="Proteomes" id="UP000010319">
    <property type="component" value="Unassembled WGS sequence"/>
</dbReference>
<name>A0ABM9XZC1_YERBE</name>
<keyword evidence="1" id="KW-0472">Membrane</keyword>
<feature type="transmembrane region" description="Helical" evidence="1">
    <location>
        <begin position="27"/>
        <end position="46"/>
    </location>
</feature>
<protein>
    <submittedName>
        <fullName evidence="2">Uncharacterized protein</fullName>
    </submittedName>
</protein>
<comment type="caution">
    <text evidence="2">The sequence shown here is derived from an EMBL/GenBank/DDBJ whole genome shotgun (WGS) entry which is preliminary data.</text>
</comment>
<evidence type="ECO:0000313" key="3">
    <source>
        <dbReference type="Proteomes" id="UP000010319"/>
    </source>
</evidence>
<reference evidence="2" key="1">
    <citation type="submission" date="2008-12" db="EMBL/GenBank/DDBJ databases">
        <title>Annotation of the Yersinia bercovieri ATCC 43970 genome.</title>
        <authorList>
            <person name="Read T.D."/>
            <person name="Akmal A."/>
            <person name="Bishop-Lilly K."/>
            <person name="Chen P.E."/>
            <person name="Cook C."/>
            <person name="Kiley M.P."/>
            <person name="Lentz S."/>
            <person name="Mateczun A."/>
            <person name="Nagarajan N."/>
            <person name="Nolan N."/>
            <person name="Osborne B.I."/>
            <person name="Pop M."/>
            <person name="Sozhamannan S."/>
            <person name="Stewart A.C."/>
            <person name="Sulakvelidze A."/>
            <person name="Thomason B."/>
            <person name="Willner K."/>
            <person name="Zwick M.E."/>
        </authorList>
    </citation>
    <scope>NUCLEOTIDE SEQUENCE [LARGE SCALE GENOMIC DNA]</scope>
    <source>
        <strain evidence="2">ATCC 43970</strain>
    </source>
</reference>
<dbReference type="EMBL" id="AALC02000021">
    <property type="protein sequence ID" value="EEQ06784.1"/>
    <property type="molecule type" value="Genomic_DNA"/>
</dbReference>
<accession>A0ABM9XZC1</accession>
<evidence type="ECO:0000256" key="1">
    <source>
        <dbReference type="SAM" id="Phobius"/>
    </source>
</evidence>
<proteinExistence type="predicted"/>
<organism evidence="2 3">
    <name type="scientific">Yersinia bercovieri ATCC 43970</name>
    <dbReference type="NCBI Taxonomy" id="349968"/>
    <lineage>
        <taxon>Bacteria</taxon>
        <taxon>Pseudomonadati</taxon>
        <taxon>Pseudomonadota</taxon>
        <taxon>Gammaproteobacteria</taxon>
        <taxon>Enterobacterales</taxon>
        <taxon>Yersiniaceae</taxon>
        <taxon>Yersinia</taxon>
    </lineage>
</organism>
<gene>
    <name evidence="2" type="ORF">yberc0001_17520</name>
</gene>
<keyword evidence="1" id="KW-1133">Transmembrane helix</keyword>
<keyword evidence="3" id="KW-1185">Reference proteome</keyword>
<evidence type="ECO:0000313" key="2">
    <source>
        <dbReference type="EMBL" id="EEQ06784.1"/>
    </source>
</evidence>
<sequence length="49" mass="5721">MPITHADNKHYTDNLRQLACANNYVEYIMPFISFIGVMAMRNNFVLKLT</sequence>